<dbReference type="Proteomes" id="UP000050761">
    <property type="component" value="Unassembled WGS sequence"/>
</dbReference>
<dbReference type="InterPro" id="IPR020904">
    <property type="entry name" value="Sc_DH/Rdtase_CS"/>
</dbReference>
<dbReference type="AlphaFoldDB" id="A0A183FP83"/>
<evidence type="ECO:0000313" key="3">
    <source>
        <dbReference type="WBParaSite" id="HPBE_0000940001-mRNA-1"/>
    </source>
</evidence>
<keyword evidence="1" id="KW-0560">Oxidoreductase</keyword>
<name>A0A183FP83_HELPZ</name>
<organism evidence="2 3">
    <name type="scientific">Heligmosomoides polygyrus</name>
    <name type="common">Parasitic roundworm</name>
    <dbReference type="NCBI Taxonomy" id="6339"/>
    <lineage>
        <taxon>Eukaryota</taxon>
        <taxon>Metazoa</taxon>
        <taxon>Ecdysozoa</taxon>
        <taxon>Nematoda</taxon>
        <taxon>Chromadorea</taxon>
        <taxon>Rhabditida</taxon>
        <taxon>Rhabditina</taxon>
        <taxon>Rhabditomorpha</taxon>
        <taxon>Strongyloidea</taxon>
        <taxon>Heligmosomidae</taxon>
        <taxon>Heligmosomoides</taxon>
    </lineage>
</organism>
<dbReference type="InterPro" id="IPR036291">
    <property type="entry name" value="NAD(P)-bd_dom_sf"/>
</dbReference>
<dbReference type="PANTHER" id="PTHR44115:SF4">
    <property type="entry name" value="OXIDOREDUCTASE"/>
    <property type="match status" value="1"/>
</dbReference>
<dbReference type="PROSITE" id="PS00061">
    <property type="entry name" value="ADH_SHORT"/>
    <property type="match status" value="1"/>
</dbReference>
<dbReference type="SUPFAM" id="SSF51735">
    <property type="entry name" value="NAD(P)-binding Rossmann-fold domains"/>
    <property type="match status" value="1"/>
</dbReference>
<accession>A0A183FP83</accession>
<protein>
    <submittedName>
        <fullName evidence="3">SDR family oxidoreductase</fullName>
    </submittedName>
</protein>
<dbReference type="PRINTS" id="PR00081">
    <property type="entry name" value="GDHRDH"/>
</dbReference>
<dbReference type="Gene3D" id="3.40.50.720">
    <property type="entry name" value="NAD(P)-binding Rossmann-like Domain"/>
    <property type="match status" value="1"/>
</dbReference>
<dbReference type="InterPro" id="IPR002347">
    <property type="entry name" value="SDR_fam"/>
</dbReference>
<dbReference type="PANTHER" id="PTHR44115">
    <property type="entry name" value="PROTEIN CBG09704"/>
    <property type="match status" value="1"/>
</dbReference>
<sequence length="177" mass="19119">LVGENGTMGFNSKCDPLERLMQLNVYSVAHIVELARPHLVAAKGEVINISSIAGCPMGFPNFPYYATTKAALDQLTRALALDMIKHGVRVNSVSPGPVHTRFFQSSGFSDETVKKLYEVNRNALPVGKLAEPEDIANIIAFLADRRLSSYIVGQTIVADGGTTLLLASTASEVDVWK</sequence>
<dbReference type="PRINTS" id="PR00080">
    <property type="entry name" value="SDRFAMILY"/>
</dbReference>
<evidence type="ECO:0000256" key="1">
    <source>
        <dbReference type="ARBA" id="ARBA00023002"/>
    </source>
</evidence>
<dbReference type="WBParaSite" id="HPBE_0000940001-mRNA-1">
    <property type="protein sequence ID" value="HPBE_0000940001-mRNA-1"/>
    <property type="gene ID" value="HPBE_0000940001"/>
</dbReference>
<evidence type="ECO:0000313" key="2">
    <source>
        <dbReference type="Proteomes" id="UP000050761"/>
    </source>
</evidence>
<reference evidence="3" key="1">
    <citation type="submission" date="2019-09" db="UniProtKB">
        <authorList>
            <consortium name="WormBaseParasite"/>
        </authorList>
    </citation>
    <scope>IDENTIFICATION</scope>
</reference>
<dbReference type="Pfam" id="PF13561">
    <property type="entry name" value="adh_short_C2"/>
    <property type="match status" value="1"/>
</dbReference>
<proteinExistence type="predicted"/>
<keyword evidence="2" id="KW-1185">Reference proteome</keyword>
<dbReference type="GO" id="GO:0016491">
    <property type="term" value="F:oxidoreductase activity"/>
    <property type="evidence" value="ECO:0007669"/>
    <property type="project" value="UniProtKB-KW"/>
</dbReference>